<keyword evidence="1" id="KW-0472">Membrane</keyword>
<dbReference type="Proteomes" id="UP001497482">
    <property type="component" value="Chromosome 21"/>
</dbReference>
<gene>
    <name evidence="2" type="ORF">KC01_LOCUS24878</name>
</gene>
<evidence type="ECO:0008006" key="4">
    <source>
        <dbReference type="Google" id="ProtNLM"/>
    </source>
</evidence>
<organism evidence="2 3">
    <name type="scientific">Knipowitschia caucasica</name>
    <name type="common">Caucasian dwarf goby</name>
    <name type="synonym">Pomatoschistus caucasicus</name>
    <dbReference type="NCBI Taxonomy" id="637954"/>
    <lineage>
        <taxon>Eukaryota</taxon>
        <taxon>Metazoa</taxon>
        <taxon>Chordata</taxon>
        <taxon>Craniata</taxon>
        <taxon>Vertebrata</taxon>
        <taxon>Euteleostomi</taxon>
        <taxon>Actinopterygii</taxon>
        <taxon>Neopterygii</taxon>
        <taxon>Teleostei</taxon>
        <taxon>Neoteleostei</taxon>
        <taxon>Acanthomorphata</taxon>
        <taxon>Gobiaria</taxon>
        <taxon>Gobiiformes</taxon>
        <taxon>Gobioidei</taxon>
        <taxon>Gobiidae</taxon>
        <taxon>Gobiinae</taxon>
        <taxon>Knipowitschia</taxon>
    </lineage>
</organism>
<accession>A0AAV2L1E3</accession>
<proteinExistence type="predicted"/>
<protein>
    <recommendedName>
        <fullName evidence="4">Secreted protein</fullName>
    </recommendedName>
</protein>
<keyword evidence="1" id="KW-0812">Transmembrane</keyword>
<name>A0AAV2L1E3_KNICA</name>
<sequence length="125" mass="13559">MPAPVVILPIAWALMTFLRVANKQRRNGQNRRRLRRYFALINLFTSGRALTYCRMDRNVPILRLWFDVELELIRDFRLNGVVGALGPGGEEVDGPARVAGIGVGGAVSAVVEDGSGSSMGGSTMA</sequence>
<evidence type="ECO:0000313" key="2">
    <source>
        <dbReference type="EMBL" id="CAL1596173.1"/>
    </source>
</evidence>
<evidence type="ECO:0000313" key="3">
    <source>
        <dbReference type="Proteomes" id="UP001497482"/>
    </source>
</evidence>
<keyword evidence="1" id="KW-1133">Transmembrane helix</keyword>
<dbReference type="AlphaFoldDB" id="A0AAV2L1E3"/>
<evidence type="ECO:0000256" key="1">
    <source>
        <dbReference type="SAM" id="Phobius"/>
    </source>
</evidence>
<feature type="transmembrane region" description="Helical" evidence="1">
    <location>
        <begin position="6"/>
        <end position="22"/>
    </location>
</feature>
<keyword evidence="3" id="KW-1185">Reference proteome</keyword>
<dbReference type="EMBL" id="OZ035843">
    <property type="protein sequence ID" value="CAL1596173.1"/>
    <property type="molecule type" value="Genomic_DNA"/>
</dbReference>
<reference evidence="2 3" key="1">
    <citation type="submission" date="2024-04" db="EMBL/GenBank/DDBJ databases">
        <authorList>
            <person name="Waldvogel A.-M."/>
            <person name="Schoenle A."/>
        </authorList>
    </citation>
    <scope>NUCLEOTIDE SEQUENCE [LARGE SCALE GENOMIC DNA]</scope>
</reference>